<proteinExistence type="predicted"/>
<comment type="caution">
    <text evidence="1">The sequence shown here is derived from an EMBL/GenBank/DDBJ whole genome shotgun (WGS) entry which is preliminary data.</text>
</comment>
<accession>A0A8S1LIZ8</accession>
<evidence type="ECO:0000313" key="2">
    <source>
        <dbReference type="Proteomes" id="UP000688137"/>
    </source>
</evidence>
<gene>
    <name evidence="1" type="ORF">PPRIM_AZ9-3.1.T0390267</name>
</gene>
<sequence length="274" mass="32732">MQYTSSQLIRNQTPEDLLQSYSNQKRENVSTNSQMQSQIKHSIELLKNNLISHQTFIDSTNRNQDQLVYQLFQLQQKVRECEKQFIKKELFLQEQILQTQKNFDKTMNLMKFKYQMQIEDLNSELKVKDEEIYSLNLQLQQSNLNKIEQRLYSSQQKQKSITSEYLNTESSRINYKFKIPRRTSDVSKYQKELNRIKIQTAQFAQKFENEKTQIQSDIVQLKNQNQIIQGYLNFNKVQSTDQSQHNSPIKFNNMLTNRQNSSSFGIKEYFSSQQ</sequence>
<dbReference type="OMA" id="QSYSTQK"/>
<reference evidence="1" key="1">
    <citation type="submission" date="2021-01" db="EMBL/GenBank/DDBJ databases">
        <authorList>
            <consortium name="Genoscope - CEA"/>
            <person name="William W."/>
        </authorList>
    </citation>
    <scope>NUCLEOTIDE SEQUENCE</scope>
</reference>
<dbReference type="EMBL" id="CAJJDM010000038">
    <property type="protein sequence ID" value="CAD8066729.1"/>
    <property type="molecule type" value="Genomic_DNA"/>
</dbReference>
<name>A0A8S1LIZ8_PARPR</name>
<evidence type="ECO:0000313" key="1">
    <source>
        <dbReference type="EMBL" id="CAD8066729.1"/>
    </source>
</evidence>
<dbReference type="AlphaFoldDB" id="A0A8S1LIZ8"/>
<organism evidence="1 2">
    <name type="scientific">Paramecium primaurelia</name>
    <dbReference type="NCBI Taxonomy" id="5886"/>
    <lineage>
        <taxon>Eukaryota</taxon>
        <taxon>Sar</taxon>
        <taxon>Alveolata</taxon>
        <taxon>Ciliophora</taxon>
        <taxon>Intramacronucleata</taxon>
        <taxon>Oligohymenophorea</taxon>
        <taxon>Peniculida</taxon>
        <taxon>Parameciidae</taxon>
        <taxon>Paramecium</taxon>
    </lineage>
</organism>
<protein>
    <submittedName>
        <fullName evidence="1">Uncharacterized protein</fullName>
    </submittedName>
</protein>
<keyword evidence="2" id="KW-1185">Reference proteome</keyword>
<dbReference type="Proteomes" id="UP000688137">
    <property type="component" value="Unassembled WGS sequence"/>
</dbReference>